<evidence type="ECO:0000259" key="6">
    <source>
        <dbReference type="Pfam" id="PF14322"/>
    </source>
</evidence>
<evidence type="ECO:0000259" key="5">
    <source>
        <dbReference type="Pfam" id="PF07980"/>
    </source>
</evidence>
<proteinExistence type="predicted"/>
<feature type="domain" description="SusD-like N-terminal" evidence="6">
    <location>
        <begin position="96"/>
        <end position="229"/>
    </location>
</feature>
<dbReference type="AlphaFoldDB" id="A0A381NX05"/>
<reference evidence="7" key="1">
    <citation type="submission" date="2018-05" db="EMBL/GenBank/DDBJ databases">
        <authorList>
            <person name="Lanie J.A."/>
            <person name="Ng W.-L."/>
            <person name="Kazmierczak K.M."/>
            <person name="Andrzejewski T.M."/>
            <person name="Davidsen T.M."/>
            <person name="Wayne K.J."/>
            <person name="Tettelin H."/>
            <person name="Glass J.I."/>
            <person name="Rusch D."/>
            <person name="Podicherti R."/>
            <person name="Tsui H.-C.T."/>
            <person name="Winkler M.E."/>
        </authorList>
    </citation>
    <scope>NUCLEOTIDE SEQUENCE</scope>
</reference>
<evidence type="ECO:0008006" key="8">
    <source>
        <dbReference type="Google" id="ProtNLM"/>
    </source>
</evidence>
<keyword evidence="3" id="KW-0472">Membrane</keyword>
<accession>A0A381NX05</accession>
<comment type="subcellular location">
    <subcellularLocation>
        <location evidence="1">Cell outer membrane</location>
    </subcellularLocation>
</comment>
<evidence type="ECO:0000256" key="2">
    <source>
        <dbReference type="ARBA" id="ARBA00022729"/>
    </source>
</evidence>
<dbReference type="InterPro" id="IPR011990">
    <property type="entry name" value="TPR-like_helical_dom_sf"/>
</dbReference>
<dbReference type="Pfam" id="PF14322">
    <property type="entry name" value="SusD-like_3"/>
    <property type="match status" value="1"/>
</dbReference>
<evidence type="ECO:0000313" key="7">
    <source>
        <dbReference type="EMBL" id="SUZ59145.1"/>
    </source>
</evidence>
<name>A0A381NX05_9ZZZZ</name>
<dbReference type="EMBL" id="UINC01000665">
    <property type="protein sequence ID" value="SUZ59145.1"/>
    <property type="molecule type" value="Genomic_DNA"/>
</dbReference>
<sequence>MKNLKTLILSLSLVLFITNACNESFTEVPAYGALSDASLANATGIDLLLTGTYSVLDGQTNTQGGWTSSGDNWWMDVISDDAHKGSTDGDQADLYEIEVFNWSTGNGYWLGLWKAPFSGVNRANAVINLINSADEDYPVLMAQARFLRAHFNMQLLLKFGNVPNITPESAAALEYNLPNSGETQLTWADIEADLQFAVANLPSSRSGSYSEPGRPLSHGAKAYLGKAYLYQGKWAEASSSLDAVISSGAYSLNPEYVENFKSSGENSSESVFAIQFASDGGVSNQGNKGGTLNFPAGGPIGSCCGFYQPTQDLVDAFQTDANGLPLLDTYQNTHVANDYHVASADPFTLHTGNLDPRLDYTAGRRGIDYNGWGPAAGKDWIRASFDDISGPYLSKKNMYHAGDDANRGTGGWGEQRSGINYHFMRYSDVLLMAAEAAVEAGNTSKALGYVNQVRNRAKGSTPPDSQPTYVIEPYTSFASADYARKAVRFERRLELGMEGHRLFDLRRWGNSASVMNTYFAKEAEVVTSFARGQSYQGKHDLFPIPIVAIDQSQGVITQNSGY</sequence>
<feature type="domain" description="RagB/SusD" evidence="5">
    <location>
        <begin position="269"/>
        <end position="562"/>
    </location>
</feature>
<keyword evidence="4" id="KW-0998">Cell outer membrane</keyword>
<dbReference type="Pfam" id="PF07980">
    <property type="entry name" value="SusD_RagB"/>
    <property type="match status" value="1"/>
</dbReference>
<evidence type="ECO:0000256" key="1">
    <source>
        <dbReference type="ARBA" id="ARBA00004442"/>
    </source>
</evidence>
<protein>
    <recommendedName>
        <fullName evidence="8">RagB/SusD domain-containing protein</fullName>
    </recommendedName>
</protein>
<dbReference type="InterPro" id="IPR012944">
    <property type="entry name" value="SusD_RagB_dom"/>
</dbReference>
<dbReference type="SUPFAM" id="SSF48452">
    <property type="entry name" value="TPR-like"/>
    <property type="match status" value="1"/>
</dbReference>
<dbReference type="Gene3D" id="1.25.40.390">
    <property type="match status" value="1"/>
</dbReference>
<evidence type="ECO:0000256" key="3">
    <source>
        <dbReference type="ARBA" id="ARBA00023136"/>
    </source>
</evidence>
<evidence type="ECO:0000256" key="4">
    <source>
        <dbReference type="ARBA" id="ARBA00023237"/>
    </source>
</evidence>
<organism evidence="7">
    <name type="scientific">marine metagenome</name>
    <dbReference type="NCBI Taxonomy" id="408172"/>
    <lineage>
        <taxon>unclassified sequences</taxon>
        <taxon>metagenomes</taxon>
        <taxon>ecological metagenomes</taxon>
    </lineage>
</organism>
<keyword evidence="2" id="KW-0732">Signal</keyword>
<dbReference type="InterPro" id="IPR033985">
    <property type="entry name" value="SusD-like_N"/>
</dbReference>
<dbReference type="GO" id="GO:0009279">
    <property type="term" value="C:cell outer membrane"/>
    <property type="evidence" value="ECO:0007669"/>
    <property type="project" value="UniProtKB-SubCell"/>
</dbReference>
<gene>
    <name evidence="7" type="ORF">METZ01_LOCUS11999</name>
</gene>